<dbReference type="InterPro" id="IPR010375">
    <property type="entry name" value="CdAMP_rec"/>
</dbReference>
<comment type="caution">
    <text evidence="1">The sequence shown here is derived from an EMBL/GenBank/DDBJ whole genome shotgun (WGS) entry which is preliminary data.</text>
</comment>
<dbReference type="EMBL" id="JAJCIS010000005">
    <property type="protein sequence ID" value="MCB7387622.1"/>
    <property type="molecule type" value="Genomic_DNA"/>
</dbReference>
<accession>A0ABS8DGS0</accession>
<dbReference type="RefSeq" id="WP_066730572.1">
    <property type="nucleotide sequence ID" value="NZ_JAJCIQ010000006.1"/>
</dbReference>
<sequence>MSDAKKASKLILAVLQKEDFKTTQKELNEKKIFVTRLSSSGGFLQRENVTIMIGVEEERWQETMDILKKTAGRRRETIYAMPEPATATGNMYANVGSPIPIEKEVGGITIFTMQLDELQKF</sequence>
<protein>
    <submittedName>
        <fullName evidence="1">Cyclic-di-AMP receptor</fullName>
    </submittedName>
</protein>
<evidence type="ECO:0000313" key="2">
    <source>
        <dbReference type="Proteomes" id="UP001299546"/>
    </source>
</evidence>
<gene>
    <name evidence="1" type="ORF">LIZ65_10030</name>
</gene>
<proteinExistence type="predicted"/>
<evidence type="ECO:0000313" key="1">
    <source>
        <dbReference type="EMBL" id="MCB7387622.1"/>
    </source>
</evidence>
<dbReference type="Pfam" id="PF06153">
    <property type="entry name" value="CdAMP_rec"/>
    <property type="match status" value="1"/>
</dbReference>
<dbReference type="PANTHER" id="PTHR38456:SF1">
    <property type="entry name" value="CYCLIC DI-AMP RECEPTOR A"/>
    <property type="match status" value="1"/>
</dbReference>
<dbReference type="PANTHER" id="PTHR38456">
    <property type="entry name" value="CYCLIC DI-AMP RECEPTOR A"/>
    <property type="match status" value="1"/>
</dbReference>
<dbReference type="Proteomes" id="UP001299546">
    <property type="component" value="Unassembled WGS sequence"/>
</dbReference>
<keyword evidence="2" id="KW-1185">Reference proteome</keyword>
<dbReference type="InterPro" id="IPR015867">
    <property type="entry name" value="N-reg_PII/ATP_PRibTrfase_C"/>
</dbReference>
<organism evidence="1 2">
    <name type="scientific">Bariatricus massiliensis</name>
    <dbReference type="NCBI Taxonomy" id="1745713"/>
    <lineage>
        <taxon>Bacteria</taxon>
        <taxon>Bacillati</taxon>
        <taxon>Bacillota</taxon>
        <taxon>Clostridia</taxon>
        <taxon>Lachnospirales</taxon>
        <taxon>Lachnospiraceae</taxon>
        <taxon>Bariatricus</taxon>
    </lineage>
</organism>
<reference evidence="1 2" key="1">
    <citation type="submission" date="2021-10" db="EMBL/GenBank/DDBJ databases">
        <title>Collection of gut derived symbiotic bacterial strains cultured from healthy donors.</title>
        <authorList>
            <person name="Lin H."/>
            <person name="Littmann E."/>
            <person name="Kohout C."/>
            <person name="Pamer E.G."/>
        </authorList>
    </citation>
    <scope>NUCLEOTIDE SEQUENCE [LARGE SCALE GENOMIC DNA]</scope>
    <source>
        <strain evidence="1 2">DFI.1.165</strain>
    </source>
</reference>
<keyword evidence="1" id="KW-0675">Receptor</keyword>
<name>A0ABS8DGS0_9FIRM</name>
<dbReference type="Gene3D" id="3.30.70.120">
    <property type="match status" value="1"/>
</dbReference>